<accession>A0A6S6TT88</accession>
<evidence type="ECO:0000256" key="1">
    <source>
        <dbReference type="ARBA" id="ARBA00022801"/>
    </source>
</evidence>
<dbReference type="InterPro" id="IPR049492">
    <property type="entry name" value="BD-FAE-like_dom"/>
</dbReference>
<dbReference type="EMBL" id="CACVAU010000064">
    <property type="protein sequence ID" value="CAA6822594.1"/>
    <property type="molecule type" value="Genomic_DNA"/>
</dbReference>
<dbReference type="PANTHER" id="PTHR48081">
    <property type="entry name" value="AB HYDROLASE SUPERFAMILY PROTEIN C4A8.06C"/>
    <property type="match status" value="1"/>
</dbReference>
<dbReference type="Pfam" id="PF20434">
    <property type="entry name" value="BD-FAE"/>
    <property type="match status" value="1"/>
</dbReference>
<dbReference type="InterPro" id="IPR050300">
    <property type="entry name" value="GDXG_lipolytic_enzyme"/>
</dbReference>
<feature type="domain" description="BD-FAE-like" evidence="3">
    <location>
        <begin position="264"/>
        <end position="445"/>
    </location>
</feature>
<evidence type="ECO:0000256" key="2">
    <source>
        <dbReference type="SAM" id="SignalP"/>
    </source>
</evidence>
<dbReference type="AlphaFoldDB" id="A0A6S6TT88"/>
<dbReference type="PANTHER" id="PTHR48081:SF33">
    <property type="entry name" value="KYNURENINE FORMAMIDASE"/>
    <property type="match status" value="1"/>
</dbReference>
<feature type="signal peptide" evidence="2">
    <location>
        <begin position="1"/>
        <end position="18"/>
    </location>
</feature>
<feature type="chain" id="PRO_5028238808" evidence="2">
    <location>
        <begin position="19"/>
        <end position="499"/>
    </location>
</feature>
<gene>
    <name evidence="4" type="ORF">HELGO_WM5721</name>
</gene>
<dbReference type="GO" id="GO:0016787">
    <property type="term" value="F:hydrolase activity"/>
    <property type="evidence" value="ECO:0007669"/>
    <property type="project" value="UniProtKB-KW"/>
</dbReference>
<proteinExistence type="predicted"/>
<dbReference type="SUPFAM" id="SSF53474">
    <property type="entry name" value="alpha/beta-Hydrolases"/>
    <property type="match status" value="1"/>
</dbReference>
<name>A0A6S6TT88_9BACT</name>
<keyword evidence="1 4" id="KW-0378">Hydrolase</keyword>
<sequence length="499" mass="57725">MKILKILIFFSFSFSLYANNPDNNQSLKILCFTLQDKNESKFCQVSKHKVILLSSALFINQTISLMQKEIREAMVNYQKVILMGENFTGTLLAIAQTNLLPYFRQNIIGIVLKESPVNLLKACHNQEKDEKSRLCKSIIVFQKSLNGLASKEEVFIALSPGLQMDWYWSKTLIVGDNYKQEWIKALEENSIIYLTKDRVKAEKLLAYFPLKKSRKVQPIMKRIEPSYYGALLRFHFNKIAYESKHKIITQKNLPYGVDKLQNYDVYFKESSKNNPIMIYVHGGGWTEGDKMNYAHLAKQYADRGFTAVNINYRLLRHPKVSMKEMVQDVKIGIEHVLHHANAYEANGSKVLVMAESAGGQLASLAISKINPKYKISASIFNSMPTDLRIFSKAKQIRLSNIPKDEERLDWLNDYSPINQLHEYKVPTLIVHGFNDNIVPSKHLEDFEILSAIYANNIFPFWVEGEMHPIIPWYRSLQPSYIDIENESRSFINKKIFNNQ</sequence>
<dbReference type="InterPro" id="IPR029058">
    <property type="entry name" value="AB_hydrolase_fold"/>
</dbReference>
<keyword evidence="2" id="KW-0732">Signal</keyword>
<dbReference type="Gene3D" id="3.40.50.1820">
    <property type="entry name" value="alpha/beta hydrolase"/>
    <property type="match status" value="1"/>
</dbReference>
<evidence type="ECO:0000259" key="3">
    <source>
        <dbReference type="Pfam" id="PF20434"/>
    </source>
</evidence>
<reference evidence="4" key="1">
    <citation type="submission" date="2020-01" db="EMBL/GenBank/DDBJ databases">
        <authorList>
            <person name="Meier V. D."/>
            <person name="Meier V D."/>
        </authorList>
    </citation>
    <scope>NUCLEOTIDE SEQUENCE</scope>
    <source>
        <strain evidence="4">HLG_WM_MAG_05</strain>
    </source>
</reference>
<protein>
    <submittedName>
        <fullName evidence="4">Alpha/beta hydrolase</fullName>
    </submittedName>
</protein>
<organism evidence="4">
    <name type="scientific">uncultured Sulfurovum sp</name>
    <dbReference type="NCBI Taxonomy" id="269237"/>
    <lineage>
        <taxon>Bacteria</taxon>
        <taxon>Pseudomonadati</taxon>
        <taxon>Campylobacterota</taxon>
        <taxon>Epsilonproteobacteria</taxon>
        <taxon>Campylobacterales</taxon>
        <taxon>Sulfurovaceae</taxon>
        <taxon>Sulfurovum</taxon>
        <taxon>environmental samples</taxon>
    </lineage>
</organism>
<evidence type="ECO:0000313" key="4">
    <source>
        <dbReference type="EMBL" id="CAA6822594.1"/>
    </source>
</evidence>